<keyword evidence="6" id="KW-0680">Restriction system</keyword>
<evidence type="ECO:0000313" key="8">
    <source>
        <dbReference type="EMBL" id="MBB4859225.1"/>
    </source>
</evidence>
<dbReference type="GO" id="GO:0032259">
    <property type="term" value="P:methylation"/>
    <property type="evidence" value="ECO:0007669"/>
    <property type="project" value="UniProtKB-KW"/>
</dbReference>
<evidence type="ECO:0000256" key="6">
    <source>
        <dbReference type="ARBA" id="ARBA00022747"/>
    </source>
</evidence>
<comment type="catalytic activity">
    <reaction evidence="7">
        <text>a 2'-deoxycytidine in DNA + S-adenosyl-L-methionine = an N(4)-methyl-2'-deoxycytidine in DNA + S-adenosyl-L-homocysteine + H(+)</text>
        <dbReference type="Rhea" id="RHEA:16857"/>
        <dbReference type="Rhea" id="RHEA-COMP:11369"/>
        <dbReference type="Rhea" id="RHEA-COMP:13674"/>
        <dbReference type="ChEBI" id="CHEBI:15378"/>
        <dbReference type="ChEBI" id="CHEBI:57856"/>
        <dbReference type="ChEBI" id="CHEBI:59789"/>
        <dbReference type="ChEBI" id="CHEBI:85452"/>
        <dbReference type="ChEBI" id="CHEBI:137933"/>
        <dbReference type="EC" id="2.1.1.113"/>
    </reaction>
</comment>
<keyword evidence="9" id="KW-1185">Reference proteome</keyword>
<dbReference type="EMBL" id="JACHLR010000010">
    <property type="protein sequence ID" value="MBB4859225.1"/>
    <property type="molecule type" value="Genomic_DNA"/>
</dbReference>
<evidence type="ECO:0000256" key="1">
    <source>
        <dbReference type="ARBA" id="ARBA00010203"/>
    </source>
</evidence>
<name>A0A7W7KAI8_9SPHN</name>
<dbReference type="PROSITE" id="PS00093">
    <property type="entry name" value="N4_MTASE"/>
    <property type="match status" value="1"/>
</dbReference>
<comment type="similarity">
    <text evidence="1">Belongs to the N(4)/N(6)-methyltransferase family. N(4) subfamily.</text>
</comment>
<dbReference type="EC" id="2.1.1.113" evidence="2"/>
<dbReference type="InterPro" id="IPR029063">
    <property type="entry name" value="SAM-dependent_MTases_sf"/>
</dbReference>
<dbReference type="GO" id="GO:0009307">
    <property type="term" value="P:DNA restriction-modification system"/>
    <property type="evidence" value="ECO:0007669"/>
    <property type="project" value="UniProtKB-KW"/>
</dbReference>
<reference evidence="8 9" key="1">
    <citation type="submission" date="2020-08" db="EMBL/GenBank/DDBJ databases">
        <title>Functional genomics of gut bacteria from endangered species of beetles.</title>
        <authorList>
            <person name="Carlos-Shanley C."/>
        </authorList>
    </citation>
    <scope>NUCLEOTIDE SEQUENCE [LARGE SCALE GENOMIC DNA]</scope>
    <source>
        <strain evidence="8 9">S00245</strain>
    </source>
</reference>
<gene>
    <name evidence="8" type="ORF">HNO88_002554</name>
</gene>
<keyword evidence="5" id="KW-0949">S-adenosyl-L-methionine</keyword>
<evidence type="ECO:0000256" key="3">
    <source>
        <dbReference type="ARBA" id="ARBA00022603"/>
    </source>
</evidence>
<dbReference type="GO" id="GO:0003677">
    <property type="term" value="F:DNA binding"/>
    <property type="evidence" value="ECO:0007669"/>
    <property type="project" value="InterPro"/>
</dbReference>
<evidence type="ECO:0000256" key="4">
    <source>
        <dbReference type="ARBA" id="ARBA00022679"/>
    </source>
</evidence>
<sequence length="373" mass="40944">MEVARERGLTVHRVADIFCGSGTVAYEAGARNLEFWGCDINPVATLLTRVKSMWCDPLLFEEQAARITTRASLESAASSLSAQATARLMHWYAPHQFDGLVRLQNAIAAEVGADGDDALAFACAFSAILKSASQWRLRSVKPSNDPNKRAMPVIDAFQRQCRLMAAAWSDMSGVPRRDATIIQGNLLHVDPPADPVDLIVTSPPYATSYEYTDLHQLSTLWLGFADDHRALRDGVIGTSSRRANLARALEGLNAVGMQIVFSLFGSNRPAAEAVATYFLDMQKVAYRCRDFLRPGGMAVFVIGNTIMSGVRIDNANHLVESLLDAGFVDLRVVKRQLTNKPNTPYRTANGRLSSMPIGPQVYAEEYIVMAHRP</sequence>
<keyword evidence="4" id="KW-0808">Transferase</keyword>
<dbReference type="Proteomes" id="UP000555448">
    <property type="component" value="Unassembled WGS sequence"/>
</dbReference>
<dbReference type="AlphaFoldDB" id="A0A7W7KAI8"/>
<evidence type="ECO:0000256" key="7">
    <source>
        <dbReference type="ARBA" id="ARBA00049120"/>
    </source>
</evidence>
<dbReference type="Gene3D" id="3.40.50.150">
    <property type="entry name" value="Vaccinia Virus protein VP39"/>
    <property type="match status" value="2"/>
</dbReference>
<dbReference type="RefSeq" id="WP_184245687.1">
    <property type="nucleotide sequence ID" value="NZ_JACHLR010000010.1"/>
</dbReference>
<keyword evidence="3 8" id="KW-0489">Methyltransferase</keyword>
<evidence type="ECO:0000256" key="5">
    <source>
        <dbReference type="ARBA" id="ARBA00022691"/>
    </source>
</evidence>
<evidence type="ECO:0000313" key="9">
    <source>
        <dbReference type="Proteomes" id="UP000555448"/>
    </source>
</evidence>
<dbReference type="GO" id="GO:0015667">
    <property type="term" value="F:site-specific DNA-methyltransferase (cytosine-N4-specific) activity"/>
    <property type="evidence" value="ECO:0007669"/>
    <property type="project" value="UniProtKB-EC"/>
</dbReference>
<dbReference type="InterPro" id="IPR017985">
    <property type="entry name" value="MeTrfase_CN4_CS"/>
</dbReference>
<organism evidence="8 9">
    <name type="scientific">Novosphingobium chloroacetimidivorans</name>
    <dbReference type="NCBI Taxonomy" id="1428314"/>
    <lineage>
        <taxon>Bacteria</taxon>
        <taxon>Pseudomonadati</taxon>
        <taxon>Pseudomonadota</taxon>
        <taxon>Alphaproteobacteria</taxon>
        <taxon>Sphingomonadales</taxon>
        <taxon>Sphingomonadaceae</taxon>
        <taxon>Novosphingobium</taxon>
    </lineage>
</organism>
<dbReference type="SUPFAM" id="SSF53335">
    <property type="entry name" value="S-adenosyl-L-methionine-dependent methyltransferases"/>
    <property type="match status" value="1"/>
</dbReference>
<accession>A0A7W7KAI8</accession>
<proteinExistence type="inferred from homology"/>
<comment type="caution">
    <text evidence="8">The sequence shown here is derived from an EMBL/GenBank/DDBJ whole genome shotgun (WGS) entry which is preliminary data.</text>
</comment>
<protein>
    <recommendedName>
        <fullName evidence="2">site-specific DNA-methyltransferase (cytosine-N(4)-specific)</fullName>
        <ecNumber evidence="2">2.1.1.113</ecNumber>
    </recommendedName>
</protein>
<evidence type="ECO:0000256" key="2">
    <source>
        <dbReference type="ARBA" id="ARBA00012185"/>
    </source>
</evidence>